<dbReference type="PANTHER" id="PTHR43695:SF1">
    <property type="entry name" value="RHAMNOGALACTURONAN ACETYLESTERASE"/>
    <property type="match status" value="1"/>
</dbReference>
<dbReference type="OrthoDB" id="9807041at2"/>
<dbReference type="RefSeq" id="WP_089890569.1">
    <property type="nucleotide sequence ID" value="NZ_FNGV01000007.1"/>
</dbReference>
<dbReference type="InterPro" id="IPR037459">
    <property type="entry name" value="RhgT-like"/>
</dbReference>
<evidence type="ECO:0000259" key="4">
    <source>
        <dbReference type="Pfam" id="PF13472"/>
    </source>
</evidence>
<name>A0A1G9RXK5_9FLAO</name>
<dbReference type="AlphaFoldDB" id="A0A1G9RXK5"/>
<feature type="domain" description="SGNH hydrolase-type esterase" evidence="4">
    <location>
        <begin position="30"/>
        <end position="226"/>
    </location>
</feature>
<proteinExistence type="inferred from homology"/>
<keyword evidence="3" id="KW-0732">Signal</keyword>
<evidence type="ECO:0000313" key="5">
    <source>
        <dbReference type="EMBL" id="SDM27999.1"/>
    </source>
</evidence>
<evidence type="ECO:0000256" key="3">
    <source>
        <dbReference type="SAM" id="SignalP"/>
    </source>
</evidence>
<protein>
    <submittedName>
        <fullName evidence="5">Lysophospholipase L1</fullName>
    </submittedName>
</protein>
<dbReference type="InterPro" id="IPR013830">
    <property type="entry name" value="SGNH_hydro"/>
</dbReference>
<dbReference type="InterPro" id="IPR036514">
    <property type="entry name" value="SGNH_hydro_sf"/>
</dbReference>
<organism evidence="5 6">
    <name type="scientific">Kriegella aquimaris</name>
    <dbReference type="NCBI Taxonomy" id="192904"/>
    <lineage>
        <taxon>Bacteria</taxon>
        <taxon>Pseudomonadati</taxon>
        <taxon>Bacteroidota</taxon>
        <taxon>Flavobacteriia</taxon>
        <taxon>Flavobacteriales</taxon>
        <taxon>Flavobacteriaceae</taxon>
        <taxon>Kriegella</taxon>
    </lineage>
</organism>
<sequence length="259" mass="29781">MRTHFFYSFFLFFMMLATIGTAQEKTVYTIGDSTMADKQDPDNNPEHGWGQLLPELMTNEIRIENHAVNGRSSRSFIDEGKWQVVLDKLKAGDYVLIQFGHNDQKIKDASRYTNPYTQYRYNLERFVTESRAKGATPILLTSIVRRRFNESGTLEDTHGAYPLVVRMVADAMEAPFVDLQYLTERLETAYGAEKSKELHLHFEPNEIDYFIKGKHDDTHLSRKGAKLVASLALQDIAKLDLGLNRYILPSVMQHKILNN</sequence>
<evidence type="ECO:0000313" key="6">
    <source>
        <dbReference type="Proteomes" id="UP000199440"/>
    </source>
</evidence>
<dbReference type="CDD" id="cd01821">
    <property type="entry name" value="Rhamnogalacturan_acetylesterase_like"/>
    <property type="match status" value="1"/>
</dbReference>
<evidence type="ECO:0000256" key="2">
    <source>
        <dbReference type="ARBA" id="ARBA00022801"/>
    </source>
</evidence>
<feature type="chain" id="PRO_5011776077" evidence="3">
    <location>
        <begin position="23"/>
        <end position="259"/>
    </location>
</feature>
<dbReference type="SUPFAM" id="SSF52266">
    <property type="entry name" value="SGNH hydrolase"/>
    <property type="match status" value="1"/>
</dbReference>
<feature type="signal peptide" evidence="3">
    <location>
        <begin position="1"/>
        <end position="22"/>
    </location>
</feature>
<keyword evidence="2" id="KW-0378">Hydrolase</keyword>
<keyword evidence="6" id="KW-1185">Reference proteome</keyword>
<dbReference type="PANTHER" id="PTHR43695">
    <property type="entry name" value="PUTATIVE (AFU_ORTHOLOGUE AFUA_2G17250)-RELATED"/>
    <property type="match status" value="1"/>
</dbReference>
<evidence type="ECO:0000256" key="1">
    <source>
        <dbReference type="ARBA" id="ARBA00008668"/>
    </source>
</evidence>
<accession>A0A1G9RXK5</accession>
<dbReference type="Gene3D" id="3.40.50.1110">
    <property type="entry name" value="SGNH hydrolase"/>
    <property type="match status" value="1"/>
</dbReference>
<dbReference type="EMBL" id="FNGV01000007">
    <property type="protein sequence ID" value="SDM27999.1"/>
    <property type="molecule type" value="Genomic_DNA"/>
</dbReference>
<dbReference type="STRING" id="192904.SAMN04488514_10720"/>
<comment type="similarity">
    <text evidence="1">Belongs to the 'GDSL' lipolytic enzyme family.</text>
</comment>
<gene>
    <name evidence="5" type="ORF">SAMN04488514_10720</name>
</gene>
<dbReference type="Proteomes" id="UP000199440">
    <property type="component" value="Unassembled WGS sequence"/>
</dbReference>
<reference evidence="5 6" key="1">
    <citation type="submission" date="2016-10" db="EMBL/GenBank/DDBJ databases">
        <authorList>
            <person name="de Groot N.N."/>
        </authorList>
    </citation>
    <scope>NUCLEOTIDE SEQUENCE [LARGE SCALE GENOMIC DNA]</scope>
    <source>
        <strain evidence="5 6">DSM 19886</strain>
    </source>
</reference>
<dbReference type="Pfam" id="PF13472">
    <property type="entry name" value="Lipase_GDSL_2"/>
    <property type="match status" value="1"/>
</dbReference>
<dbReference type="GO" id="GO:0016788">
    <property type="term" value="F:hydrolase activity, acting on ester bonds"/>
    <property type="evidence" value="ECO:0007669"/>
    <property type="project" value="UniProtKB-ARBA"/>
</dbReference>